<name>A0A699ZKQ0_HAELA</name>
<dbReference type="PANTHER" id="PTHR14187">
    <property type="entry name" value="ALPHA KINASE/ELONGATION FACTOR 2 KINASE"/>
    <property type="match status" value="1"/>
</dbReference>
<evidence type="ECO:0000313" key="1">
    <source>
        <dbReference type="EMBL" id="GFH19556.1"/>
    </source>
</evidence>
<organism evidence="1 2">
    <name type="scientific">Haematococcus lacustris</name>
    <name type="common">Green alga</name>
    <name type="synonym">Haematococcus pluvialis</name>
    <dbReference type="NCBI Taxonomy" id="44745"/>
    <lineage>
        <taxon>Eukaryota</taxon>
        <taxon>Viridiplantae</taxon>
        <taxon>Chlorophyta</taxon>
        <taxon>core chlorophytes</taxon>
        <taxon>Chlorophyceae</taxon>
        <taxon>CS clade</taxon>
        <taxon>Chlamydomonadales</taxon>
        <taxon>Haematococcaceae</taxon>
        <taxon>Haematococcus</taxon>
    </lineage>
</organism>
<comment type="caution">
    <text evidence="1">The sequence shown here is derived from an EMBL/GenBank/DDBJ whole genome shotgun (WGS) entry which is preliminary data.</text>
</comment>
<dbReference type="InterPro" id="IPR043129">
    <property type="entry name" value="ATPase_NBD"/>
</dbReference>
<accession>A0A699ZKQ0</accession>
<dbReference type="AlphaFoldDB" id="A0A699ZKQ0"/>
<dbReference type="Proteomes" id="UP000485058">
    <property type="component" value="Unassembled WGS sequence"/>
</dbReference>
<protein>
    <submittedName>
        <fullName evidence="1">Uncharacterized protein</fullName>
    </submittedName>
</protein>
<dbReference type="EMBL" id="BLLF01001483">
    <property type="protein sequence ID" value="GFH19556.1"/>
    <property type="molecule type" value="Genomic_DNA"/>
</dbReference>
<dbReference type="PANTHER" id="PTHR14187:SF5">
    <property type="entry name" value="HEAT SHOCK 70 KDA PROTEIN 12A"/>
    <property type="match status" value="1"/>
</dbReference>
<keyword evidence="2" id="KW-1185">Reference proteome</keyword>
<sequence>MSKDQRGSLKQQQHGLDSQLVLSSSVMRQLFKGPVDEVCHLAVSQLMAARSEGNARPCSTVLLVGGFARNRYLQARVRAAVMGSGLAQQVVVPDVPHAAVLGGAVQYGFHPARIHGRRSLKAYGVTTCAPWIEGAPGKFPDFGTGIWMTDCYFLRFVKKGELVSKS</sequence>
<dbReference type="SUPFAM" id="SSF53067">
    <property type="entry name" value="Actin-like ATPase domain"/>
    <property type="match status" value="1"/>
</dbReference>
<reference evidence="1 2" key="1">
    <citation type="submission" date="2020-02" db="EMBL/GenBank/DDBJ databases">
        <title>Draft genome sequence of Haematococcus lacustris strain NIES-144.</title>
        <authorList>
            <person name="Morimoto D."/>
            <person name="Nakagawa S."/>
            <person name="Yoshida T."/>
            <person name="Sawayama S."/>
        </authorList>
    </citation>
    <scope>NUCLEOTIDE SEQUENCE [LARGE SCALE GENOMIC DNA]</scope>
    <source>
        <strain evidence="1 2">NIES-144</strain>
    </source>
</reference>
<proteinExistence type="predicted"/>
<evidence type="ECO:0000313" key="2">
    <source>
        <dbReference type="Proteomes" id="UP000485058"/>
    </source>
</evidence>
<gene>
    <name evidence="1" type="ORF">HaLaN_16518</name>
</gene>